<name>A0ABS0LSR1_9LACT</name>
<keyword evidence="3" id="KW-1185">Reference proteome</keyword>
<organism evidence="2 3">
    <name type="scientific">Facklamia lactis</name>
    <dbReference type="NCBI Taxonomy" id="2749967"/>
    <lineage>
        <taxon>Bacteria</taxon>
        <taxon>Bacillati</taxon>
        <taxon>Bacillota</taxon>
        <taxon>Bacilli</taxon>
        <taxon>Lactobacillales</taxon>
        <taxon>Aerococcaceae</taxon>
        <taxon>Facklamia</taxon>
    </lineage>
</organism>
<evidence type="ECO:0000313" key="3">
    <source>
        <dbReference type="Proteomes" id="UP000721415"/>
    </source>
</evidence>
<protein>
    <submittedName>
        <fullName evidence="2">5-bromo-4-chloroindolyl phosphate hydrolysis family protein</fullName>
    </submittedName>
</protein>
<evidence type="ECO:0000313" key="2">
    <source>
        <dbReference type="EMBL" id="MBG9986299.1"/>
    </source>
</evidence>
<dbReference type="Pfam" id="PF10112">
    <property type="entry name" value="Halogen_Hydrol"/>
    <property type="match status" value="1"/>
</dbReference>
<keyword evidence="1" id="KW-1133">Transmembrane helix</keyword>
<feature type="transmembrane region" description="Helical" evidence="1">
    <location>
        <begin position="32"/>
        <end position="52"/>
    </location>
</feature>
<keyword evidence="1" id="KW-0472">Membrane</keyword>
<proteinExistence type="predicted"/>
<dbReference type="RefSeq" id="WP_197115201.1">
    <property type="nucleotide sequence ID" value="NZ_JACBXQ010000002.1"/>
</dbReference>
<reference evidence="2 3" key="1">
    <citation type="submission" date="2020-07" db="EMBL/GenBank/DDBJ databases">
        <title>Facklamia lactis sp. nov., isolated from raw milk.</title>
        <authorList>
            <person name="Doll E.V."/>
            <person name="Huptas C."/>
            <person name="Staib L."/>
            <person name="Wenning M."/>
            <person name="Scherer S."/>
        </authorList>
    </citation>
    <scope>NUCLEOTIDE SEQUENCE [LARGE SCALE GENOMIC DNA]</scope>
    <source>
        <strain evidence="2 3">DSM 111018</strain>
    </source>
</reference>
<dbReference type="EMBL" id="JACBXQ010000002">
    <property type="protein sequence ID" value="MBG9986299.1"/>
    <property type="molecule type" value="Genomic_DNA"/>
</dbReference>
<dbReference type="Proteomes" id="UP000721415">
    <property type="component" value="Unassembled WGS sequence"/>
</dbReference>
<gene>
    <name evidence="2" type="ORF">HZY91_05255</name>
</gene>
<feature type="transmembrane region" description="Helical" evidence="1">
    <location>
        <begin position="9"/>
        <end position="26"/>
    </location>
</feature>
<evidence type="ECO:0000256" key="1">
    <source>
        <dbReference type="SAM" id="Phobius"/>
    </source>
</evidence>
<keyword evidence="1" id="KW-0812">Transmembrane</keyword>
<accession>A0ABS0LSR1</accession>
<sequence>MTASVKQNLYAFLAGVVAFILTFLVLKWPILVAGLISIGTFIGVYLLATPVIRIGDLELAQLENGEELKLLFDQSVKKVQGMKDSVALIENKAVKDQVAELAETSQSILAYLEENPREISGSRHFLDYYIKTGHKIIHNYVEMEEAKISQDKFTLITARTEESLDILNEIYANQRDGYHLDRMRDLEVETELLEKTLKLGGGYIDEK</sequence>
<dbReference type="InterPro" id="IPR018770">
    <property type="entry name" value="ChloroindolylP_hydrolase"/>
</dbReference>
<comment type="caution">
    <text evidence="2">The sequence shown here is derived from an EMBL/GenBank/DDBJ whole genome shotgun (WGS) entry which is preliminary data.</text>
</comment>